<dbReference type="RefSeq" id="WP_207600501.1">
    <property type="nucleotide sequence ID" value="NZ_JAFNJU010000011.1"/>
</dbReference>
<dbReference type="Pfam" id="PF16976">
    <property type="entry name" value="RcpC"/>
    <property type="match status" value="1"/>
</dbReference>
<keyword evidence="1" id="KW-1133">Transmembrane helix</keyword>
<accession>A0A939H835</accession>
<sequence length="252" mass="27554">MKVRKRVIVLAVLLGLISMSLLYVYLEGKEEVEAVPVQLSDVVVAVTAIPAHVTVTPEMVAVKSIPSEAVHPDAISSIDDIVGFTTNMAIYNDEQIIRTKVATDENSVNLSFRIPENMRAMTIPMTEISGVGGYIVEGDKIDILVTYTLEAVDDDPATEQDEEIEGKTVTYTQFQNIEIIEKGPNTTPTDGQTQPTGVTSSLTLLVTPSQAEVLTYAQMSGSINMTLRNPVDENINELTEFGSDNFNTWRGR</sequence>
<organism evidence="3 4">
    <name type="scientific">Proteiniclasticum aestuarii</name>
    <dbReference type="NCBI Taxonomy" id="2817862"/>
    <lineage>
        <taxon>Bacteria</taxon>
        <taxon>Bacillati</taxon>
        <taxon>Bacillota</taxon>
        <taxon>Clostridia</taxon>
        <taxon>Eubacteriales</taxon>
        <taxon>Clostridiaceae</taxon>
        <taxon>Proteiniclasticum</taxon>
    </lineage>
</organism>
<dbReference type="NCBIfam" id="TIGR03177">
    <property type="entry name" value="pilus_cpaB"/>
    <property type="match status" value="1"/>
</dbReference>
<dbReference type="InterPro" id="IPR031571">
    <property type="entry name" value="RcpC_dom"/>
</dbReference>
<evidence type="ECO:0000259" key="2">
    <source>
        <dbReference type="SMART" id="SM00858"/>
    </source>
</evidence>
<feature type="transmembrane region" description="Helical" evidence="1">
    <location>
        <begin position="7"/>
        <end position="26"/>
    </location>
</feature>
<evidence type="ECO:0000256" key="1">
    <source>
        <dbReference type="SAM" id="Phobius"/>
    </source>
</evidence>
<protein>
    <submittedName>
        <fullName evidence="3">Flp pilus assembly protein CpaB</fullName>
    </submittedName>
</protein>
<comment type="caution">
    <text evidence="3">The sequence shown here is derived from an EMBL/GenBank/DDBJ whole genome shotgun (WGS) entry which is preliminary data.</text>
</comment>
<dbReference type="InterPro" id="IPR017592">
    <property type="entry name" value="Pilus_assmbl_Flp-typ_CpaB"/>
</dbReference>
<keyword evidence="1" id="KW-0472">Membrane</keyword>
<dbReference type="Proteomes" id="UP000664218">
    <property type="component" value="Unassembled WGS sequence"/>
</dbReference>
<dbReference type="SMART" id="SM00858">
    <property type="entry name" value="SAF"/>
    <property type="match status" value="1"/>
</dbReference>
<dbReference type="AlphaFoldDB" id="A0A939H835"/>
<proteinExistence type="predicted"/>
<dbReference type="Pfam" id="PF08666">
    <property type="entry name" value="SAF"/>
    <property type="match status" value="1"/>
</dbReference>
<gene>
    <name evidence="3" type="primary">cpaB</name>
    <name evidence="3" type="ORF">J3A84_13120</name>
</gene>
<reference evidence="3" key="1">
    <citation type="submission" date="2021-03" db="EMBL/GenBank/DDBJ databases">
        <title>Proteiniclasticum marinus sp. nov., isolated from tidal flat sediment.</title>
        <authorList>
            <person name="Namirimu T."/>
            <person name="Yang J.-A."/>
            <person name="Yang S.-H."/>
            <person name="Kim Y.-J."/>
            <person name="Kwon K.K."/>
        </authorList>
    </citation>
    <scope>NUCLEOTIDE SEQUENCE</scope>
    <source>
        <strain evidence="3">SCR006</strain>
    </source>
</reference>
<dbReference type="InterPro" id="IPR013974">
    <property type="entry name" value="SAF"/>
</dbReference>
<evidence type="ECO:0000313" key="3">
    <source>
        <dbReference type="EMBL" id="MBO1265974.1"/>
    </source>
</evidence>
<keyword evidence="4" id="KW-1185">Reference proteome</keyword>
<keyword evidence="1" id="KW-0812">Transmembrane</keyword>
<feature type="domain" description="SAF" evidence="2">
    <location>
        <begin position="40"/>
        <end position="102"/>
    </location>
</feature>
<evidence type="ECO:0000313" key="4">
    <source>
        <dbReference type="Proteomes" id="UP000664218"/>
    </source>
</evidence>
<dbReference type="EMBL" id="JAFNJU010000011">
    <property type="protein sequence ID" value="MBO1265974.1"/>
    <property type="molecule type" value="Genomic_DNA"/>
</dbReference>
<name>A0A939H835_9CLOT</name>
<dbReference type="CDD" id="cd11614">
    <property type="entry name" value="SAF_CpaB_FlgA_like"/>
    <property type="match status" value="1"/>
</dbReference>
<dbReference type="Gene3D" id="3.90.1210.10">
    <property type="entry name" value="Antifreeze-like/N-acetylneuraminic acid synthase C-terminal domain"/>
    <property type="match status" value="1"/>
</dbReference>